<evidence type="ECO:0000256" key="4">
    <source>
        <dbReference type="ARBA" id="ARBA00023204"/>
    </source>
</evidence>
<accession>A0A6P6PNU8</accession>
<dbReference type="Gene3D" id="2.40.50.140">
    <property type="entry name" value="Nucleic acid-binding proteins"/>
    <property type="match status" value="1"/>
</dbReference>
<dbReference type="InterPro" id="IPR012340">
    <property type="entry name" value="NA-bd_OB-fold"/>
</dbReference>
<evidence type="ECO:0000313" key="7">
    <source>
        <dbReference type="Proteomes" id="UP000515129"/>
    </source>
</evidence>
<dbReference type="GO" id="GO:0044818">
    <property type="term" value="P:mitotic G2/M transition checkpoint"/>
    <property type="evidence" value="ECO:0007669"/>
    <property type="project" value="TreeGrafter"/>
</dbReference>
<dbReference type="GeneID" id="113105099"/>
<keyword evidence="4" id="KW-0234">DNA repair</keyword>
<evidence type="ECO:0000313" key="8">
    <source>
        <dbReference type="RefSeq" id="XP_026122000.1"/>
    </source>
</evidence>
<evidence type="ECO:0000256" key="3">
    <source>
        <dbReference type="ARBA" id="ARBA00023125"/>
    </source>
</evidence>
<keyword evidence="2" id="KW-0227">DNA damage</keyword>
<evidence type="ECO:0000256" key="6">
    <source>
        <dbReference type="ARBA" id="ARBA00038163"/>
    </source>
</evidence>
<protein>
    <submittedName>
        <fullName evidence="8">Uncharacterized protein LOC113105099 isoform X1</fullName>
    </submittedName>
</protein>
<keyword evidence="7" id="KW-1185">Reference proteome</keyword>
<dbReference type="RefSeq" id="XP_026122000.1">
    <property type="nucleotide sequence ID" value="XM_026266215.1"/>
</dbReference>
<keyword evidence="3" id="KW-0238">DNA-binding</keyword>
<organism evidence="7 8">
    <name type="scientific">Carassius auratus</name>
    <name type="common">Goldfish</name>
    <dbReference type="NCBI Taxonomy" id="7957"/>
    <lineage>
        <taxon>Eukaryota</taxon>
        <taxon>Metazoa</taxon>
        <taxon>Chordata</taxon>
        <taxon>Craniata</taxon>
        <taxon>Vertebrata</taxon>
        <taxon>Euteleostomi</taxon>
        <taxon>Actinopterygii</taxon>
        <taxon>Neopterygii</taxon>
        <taxon>Teleostei</taxon>
        <taxon>Ostariophysi</taxon>
        <taxon>Cypriniformes</taxon>
        <taxon>Cyprinidae</taxon>
        <taxon>Cyprininae</taxon>
        <taxon>Carassius</taxon>
    </lineage>
</organism>
<evidence type="ECO:0000256" key="5">
    <source>
        <dbReference type="ARBA" id="ARBA00023242"/>
    </source>
</evidence>
<dbReference type="InterPro" id="IPR051231">
    <property type="entry name" value="SOSS-B"/>
</dbReference>
<comment type="subcellular location">
    <subcellularLocation>
        <location evidence="1">Nucleus</location>
    </subcellularLocation>
</comment>
<sequence length="429" mass="47251">MAEQSPAKKLRKQVKGFLCDVSPVKDNHFDAVLQHEGGNSKVVVFRPEDHMHFHNAEKTRSLVTLDDVVLPSSVESSRSMDIFYTHSSKMSCVRDLGGAFNSSFSAGPQAVQLSELLKLHTKPKRVNINAKIIQELRRGIGVVWDGQSLPKTEYTVADTTDCMRLTVWREHSMTVGEWYSITDVSVREIRGKTSLSTTIDTQIVSIPSQGTAAAVQVTSPSTTKDTQIVSIPSQGTAAAVQVTSPSTIKDTQIVSIPSQGTAAAVQVLTETIRCDILGANIKNVLICPRKHQMKSVTLSSPTLYCISCNTHYKSTAIVMNFSGHLDIKPETGNVMKAKIEDEVIRSALTVNPTASPKDIIKSLIALPPMQITIHKNVIVKMEDVPQKTEIKSEDELPVKVEPVEESEFYSPPDYGFLFSSQVRKRKFND</sequence>
<dbReference type="OrthoDB" id="8697758at2759"/>
<dbReference type="Proteomes" id="UP000515129">
    <property type="component" value="Chromosome 6"/>
</dbReference>
<evidence type="ECO:0000256" key="1">
    <source>
        <dbReference type="ARBA" id="ARBA00004123"/>
    </source>
</evidence>
<dbReference type="PANTHER" id="PTHR13356:SF3">
    <property type="entry name" value="SOSS COMPLEX SUBUNIT B1"/>
    <property type="match status" value="1"/>
</dbReference>
<evidence type="ECO:0000256" key="2">
    <source>
        <dbReference type="ARBA" id="ARBA00022763"/>
    </source>
</evidence>
<dbReference type="PANTHER" id="PTHR13356">
    <property type="entry name" value="OB FOLD NUCLEIC ACID BINDING PROTEIN-RELATED"/>
    <property type="match status" value="1"/>
</dbReference>
<gene>
    <name evidence="8" type="primary">LOC113105099</name>
</gene>
<reference evidence="8" key="1">
    <citation type="submission" date="2025-08" db="UniProtKB">
        <authorList>
            <consortium name="RefSeq"/>
        </authorList>
    </citation>
    <scope>IDENTIFICATION</scope>
    <source>
        <strain evidence="8">Wakin</strain>
        <tissue evidence="8">Muscle</tissue>
    </source>
</reference>
<comment type="similarity">
    <text evidence="6">Belongs to the SOSS-B family. SOSS-B1 subfamily.</text>
</comment>
<name>A0A6P6PNU8_CARAU</name>
<dbReference type="KEGG" id="caua:113105099"/>
<dbReference type="AlphaFoldDB" id="A0A6P6PNU8"/>
<dbReference type="GO" id="GO:0070876">
    <property type="term" value="C:SOSS complex"/>
    <property type="evidence" value="ECO:0007669"/>
    <property type="project" value="TreeGrafter"/>
</dbReference>
<dbReference type="GO" id="GO:0010212">
    <property type="term" value="P:response to ionizing radiation"/>
    <property type="evidence" value="ECO:0007669"/>
    <property type="project" value="TreeGrafter"/>
</dbReference>
<dbReference type="GO" id="GO:0000724">
    <property type="term" value="P:double-strand break repair via homologous recombination"/>
    <property type="evidence" value="ECO:0007669"/>
    <property type="project" value="TreeGrafter"/>
</dbReference>
<dbReference type="GO" id="GO:0003677">
    <property type="term" value="F:DNA binding"/>
    <property type="evidence" value="ECO:0007669"/>
    <property type="project" value="UniProtKB-KW"/>
</dbReference>
<proteinExistence type="inferred from homology"/>
<dbReference type="SUPFAM" id="SSF50249">
    <property type="entry name" value="Nucleic acid-binding proteins"/>
    <property type="match status" value="1"/>
</dbReference>
<keyword evidence="5" id="KW-0539">Nucleus</keyword>